<evidence type="ECO:0000313" key="2">
    <source>
        <dbReference type="Proteomes" id="UP000190897"/>
    </source>
</evidence>
<dbReference type="RefSeq" id="WP_082216814.1">
    <property type="nucleotide sequence ID" value="NZ_FUZA01000006.1"/>
</dbReference>
<dbReference type="EMBL" id="FUZA01000006">
    <property type="protein sequence ID" value="SKC11079.1"/>
    <property type="molecule type" value="Genomic_DNA"/>
</dbReference>
<protein>
    <submittedName>
        <fullName evidence="1">Uncharacterized protein</fullName>
    </submittedName>
</protein>
<reference evidence="2" key="1">
    <citation type="submission" date="2017-02" db="EMBL/GenBank/DDBJ databases">
        <authorList>
            <person name="Varghese N."/>
            <person name="Submissions S."/>
        </authorList>
    </citation>
    <scope>NUCLEOTIDE SEQUENCE [LARGE SCALE GENOMIC DNA]</scope>
    <source>
        <strain evidence="2">DSM 22270</strain>
    </source>
</reference>
<gene>
    <name evidence="1" type="ORF">SAMN05660293_04342</name>
</gene>
<sequence>MEALHVYPKKSQQKAVEAFLEALNVPYEKEEILPDHVIQGIQKGLDDIKAGRTITLEEFERRRAESK</sequence>
<keyword evidence="2" id="KW-1185">Reference proteome</keyword>
<dbReference type="STRING" id="651661.SAMN05660293_04342"/>
<dbReference type="AlphaFoldDB" id="A0A1T5GRT2"/>
<organism evidence="1 2">
    <name type="scientific">Dyadobacter psychrophilus</name>
    <dbReference type="NCBI Taxonomy" id="651661"/>
    <lineage>
        <taxon>Bacteria</taxon>
        <taxon>Pseudomonadati</taxon>
        <taxon>Bacteroidota</taxon>
        <taxon>Cytophagia</taxon>
        <taxon>Cytophagales</taxon>
        <taxon>Spirosomataceae</taxon>
        <taxon>Dyadobacter</taxon>
    </lineage>
</organism>
<dbReference type="Proteomes" id="UP000190897">
    <property type="component" value="Unassembled WGS sequence"/>
</dbReference>
<name>A0A1T5GRT2_9BACT</name>
<proteinExistence type="predicted"/>
<dbReference type="OrthoDB" id="770886at2"/>
<accession>A0A1T5GRT2</accession>
<evidence type="ECO:0000313" key="1">
    <source>
        <dbReference type="EMBL" id="SKC11079.1"/>
    </source>
</evidence>